<dbReference type="RefSeq" id="WP_311426551.1">
    <property type="nucleotide sequence ID" value="NZ_JAVRIA010000002.1"/>
</dbReference>
<organism evidence="2 3">
    <name type="scientific">Microcosmobacter mediterraneus</name>
    <dbReference type="NCBI Taxonomy" id="3075607"/>
    <lineage>
        <taxon>Bacteria</taxon>
        <taxon>Pseudomonadati</taxon>
        <taxon>Bacteroidota</taxon>
        <taxon>Flavobacteriia</taxon>
        <taxon>Flavobacteriales</taxon>
        <taxon>Flavobacteriaceae</taxon>
        <taxon>Microcosmobacter</taxon>
    </lineage>
</organism>
<sequence>MKKKYTILSVFFLLFGTSIIAQINNNFARNSFAEKIYVQTDNDIYTVNNSIWFKAIVVNAATLSGEFSSVVLYVDLIDQNNSIVESKIVKLNDGIGAGFFDLDSKFKSGQYKLRAYTDWNKNFDTDFFFEKTIQIYSEEFNKRSLKPITNIRLVDSTNLNNTYKADFFPSVIDTNHKRTLKAFVKLKDNVKIIPLKRNKDNSYTLEFETPKTLNEVTLGYASDSDLDYSTKFSPQSNYFNLQFFPESGSFVVGITSKIGFKAVDVLGTSVEVAGEILDEKGELVTNFKSNSLGMGHFILNNADNSKNYRARVTMLNGNAIESFVYLPNVKTIGYVMRIAELKDNIVVGINASSNISEDIILKGFSRGIQYFESNAKLIDNRYIFTIPKKEFPEGIAVFTLYDGKQNPRAERLFYNKNEMSQIAIEATLNKTKFNRREKIDLAIKNNTPSTSTQSTSVLVINKDYLDYYNYENIASYLLLSSDLKGKVESPSLYFNNGTNHNIDDLMLTQGWRNYKYDNDFNTNFKYKREKGINLKGIVNIKNAKKDKKQLDFAVMTFGDSISIYNASINAPGSFSFEVDNIYGDYRELIFKHLNITDKEMKSVNITLSKKPAIPVKSITKSYTKVNDNISELIIKQNITFKETENKYFNDIKGLNKLDEVIVNAYKMTPKRKKMAEKYGLPDMVIEGKELRKKVTKNTKGLYHVLMAFQDQVTVRRSKMRPGVMTAPYLIVETTRGGKGHLNFVVIDGIPVNERDYLFLQDISPMEVTSFEIIDEPKKLNQLYAEVRNTVPSEFMVFGSIISIYTRNGKGLYGALRPRKENKVFTVKGFSPVKEFYTPDYNSNNTFYENKPDYRSTIYWNPNAELKNNELNISYYHSDNEGDFVIIIETISNDGKIGFTTLDYKVSKVETN</sequence>
<feature type="signal peptide" evidence="1">
    <location>
        <begin position="1"/>
        <end position="23"/>
    </location>
</feature>
<accession>A0ABU2YJB4</accession>
<dbReference type="EMBL" id="JAVRIA010000002">
    <property type="protein sequence ID" value="MDT0557774.1"/>
    <property type="molecule type" value="Genomic_DNA"/>
</dbReference>
<dbReference type="Proteomes" id="UP001259492">
    <property type="component" value="Unassembled WGS sequence"/>
</dbReference>
<proteinExistence type="predicted"/>
<gene>
    <name evidence="2" type="ORF">RM697_03900</name>
</gene>
<name>A0ABU2YJB4_9FLAO</name>
<keyword evidence="3" id="KW-1185">Reference proteome</keyword>
<evidence type="ECO:0000313" key="2">
    <source>
        <dbReference type="EMBL" id="MDT0557774.1"/>
    </source>
</evidence>
<dbReference type="Gene3D" id="2.60.40.1930">
    <property type="match status" value="1"/>
</dbReference>
<evidence type="ECO:0000313" key="3">
    <source>
        <dbReference type="Proteomes" id="UP001259492"/>
    </source>
</evidence>
<keyword evidence="1" id="KW-0732">Signal</keyword>
<feature type="chain" id="PRO_5047533586" description="MG2 domain-containing protein" evidence="1">
    <location>
        <begin position="24"/>
        <end position="911"/>
    </location>
</feature>
<protein>
    <recommendedName>
        <fullName evidence="4">MG2 domain-containing protein</fullName>
    </recommendedName>
</protein>
<evidence type="ECO:0008006" key="4">
    <source>
        <dbReference type="Google" id="ProtNLM"/>
    </source>
</evidence>
<comment type="caution">
    <text evidence="2">The sequence shown here is derived from an EMBL/GenBank/DDBJ whole genome shotgun (WGS) entry which is preliminary data.</text>
</comment>
<evidence type="ECO:0000256" key="1">
    <source>
        <dbReference type="SAM" id="SignalP"/>
    </source>
</evidence>
<reference evidence="2 3" key="1">
    <citation type="submission" date="2023-09" db="EMBL/GenBank/DDBJ databases">
        <authorList>
            <person name="Rey-Velasco X."/>
        </authorList>
    </citation>
    <scope>NUCLEOTIDE SEQUENCE [LARGE SCALE GENOMIC DNA]</scope>
    <source>
        <strain evidence="2 3">W332</strain>
    </source>
</reference>